<name>A0ABR3VTZ2_9PEZI</name>
<keyword evidence="1" id="KW-0472">Membrane</keyword>
<gene>
    <name evidence="2" type="ORF">VTK73DRAFT_1036</name>
</gene>
<dbReference type="EMBL" id="JAZHXJ010001237">
    <property type="protein sequence ID" value="KAL1845145.1"/>
    <property type="molecule type" value="Genomic_DNA"/>
</dbReference>
<keyword evidence="1" id="KW-1133">Transmembrane helix</keyword>
<protein>
    <submittedName>
        <fullName evidence="2">Uncharacterized protein</fullName>
    </submittedName>
</protein>
<accession>A0ABR3VTZ2</accession>
<keyword evidence="1" id="KW-0812">Transmembrane</keyword>
<sequence>MLSRPTDQLRTSPSQASFSLAIWGYPNSSSSTLSPMNCDCESPGSIDPVGRTLCQVKPPSVERPCSCGPRLLLLFLLLLLLLLLLLRDMWPLVVGPSFHVLGFRGCCLVLAQRRMRLTELPAQDLPTPCLEFVGCWSPGEWRSHSQAGSWAVGSVGIWRITHIIVSSYAWMACLIAIVSHLKPPWRNDGVCGSTPSAAYRDRRVFEGSGFSSPVGHETPCSLSSARADVSCVSGHAQCFGPHLLRHRSLRAAAEFARRHCVSLRTSIAEISRRNRSIPAKNKVSGPEVTENRQVCCQGSPGVALGKYIDTDFLSQNKTHQKVLSPA</sequence>
<keyword evidence="3" id="KW-1185">Reference proteome</keyword>
<dbReference type="Proteomes" id="UP001586593">
    <property type="component" value="Unassembled WGS sequence"/>
</dbReference>
<evidence type="ECO:0000313" key="3">
    <source>
        <dbReference type="Proteomes" id="UP001586593"/>
    </source>
</evidence>
<reference evidence="2 3" key="1">
    <citation type="journal article" date="2024" name="Commun. Biol.">
        <title>Comparative genomic analysis of thermophilic fungi reveals convergent evolutionary adaptations and gene losses.</title>
        <authorList>
            <person name="Steindorff A.S."/>
            <person name="Aguilar-Pontes M.V."/>
            <person name="Robinson A.J."/>
            <person name="Andreopoulos B."/>
            <person name="LaButti K."/>
            <person name="Kuo A."/>
            <person name="Mondo S."/>
            <person name="Riley R."/>
            <person name="Otillar R."/>
            <person name="Haridas S."/>
            <person name="Lipzen A."/>
            <person name="Grimwood J."/>
            <person name="Schmutz J."/>
            <person name="Clum A."/>
            <person name="Reid I.D."/>
            <person name="Moisan M.C."/>
            <person name="Butler G."/>
            <person name="Nguyen T.T.M."/>
            <person name="Dewar K."/>
            <person name="Conant G."/>
            <person name="Drula E."/>
            <person name="Henrissat B."/>
            <person name="Hansel C."/>
            <person name="Singer S."/>
            <person name="Hutchinson M.I."/>
            <person name="de Vries R.P."/>
            <person name="Natvig D.O."/>
            <person name="Powell A.J."/>
            <person name="Tsang A."/>
            <person name="Grigoriev I.V."/>
        </authorList>
    </citation>
    <scope>NUCLEOTIDE SEQUENCE [LARGE SCALE GENOMIC DNA]</scope>
    <source>
        <strain evidence="2 3">ATCC 24622</strain>
    </source>
</reference>
<organism evidence="2 3">
    <name type="scientific">Phialemonium thermophilum</name>
    <dbReference type="NCBI Taxonomy" id="223376"/>
    <lineage>
        <taxon>Eukaryota</taxon>
        <taxon>Fungi</taxon>
        <taxon>Dikarya</taxon>
        <taxon>Ascomycota</taxon>
        <taxon>Pezizomycotina</taxon>
        <taxon>Sordariomycetes</taxon>
        <taxon>Sordariomycetidae</taxon>
        <taxon>Cephalothecales</taxon>
        <taxon>Cephalothecaceae</taxon>
        <taxon>Phialemonium</taxon>
    </lineage>
</organism>
<feature type="transmembrane region" description="Helical" evidence="1">
    <location>
        <begin position="67"/>
        <end position="86"/>
    </location>
</feature>
<proteinExistence type="predicted"/>
<evidence type="ECO:0000256" key="1">
    <source>
        <dbReference type="SAM" id="Phobius"/>
    </source>
</evidence>
<comment type="caution">
    <text evidence="2">The sequence shown here is derived from an EMBL/GenBank/DDBJ whole genome shotgun (WGS) entry which is preliminary data.</text>
</comment>
<evidence type="ECO:0000313" key="2">
    <source>
        <dbReference type="EMBL" id="KAL1845145.1"/>
    </source>
</evidence>